<dbReference type="Proteomes" id="UP000225277">
    <property type="component" value="Unassembled WGS sequence"/>
</dbReference>
<dbReference type="AlphaFoldDB" id="A0A2D3VDZ5"/>
<feature type="signal peptide" evidence="1">
    <location>
        <begin position="1"/>
        <end position="19"/>
    </location>
</feature>
<keyword evidence="3" id="KW-1185">Reference proteome</keyword>
<protein>
    <recommendedName>
        <fullName evidence="4">Ubiquitin 3 binding protein But2 C-terminal domain-containing protein</fullName>
    </recommendedName>
</protein>
<sequence length="196" mass="20879">MLFKSFFTVAAAAVSLASAETCTTQKRIEGSRQVAVAYNAVGLGASAEEFQLVPWGSPDSAGSCLVTIIPNGLGCGIPVATTGAGTTQFAIETRQVFNKLEITEIIPFSNGTVLLSVDIRLGLREILPLPATFHAWVYMDFNVDCRIYSARAYADVPTSILTFITAQQINIPNGGLYPICSNLPVGGQKRAINFEA</sequence>
<evidence type="ECO:0000313" key="3">
    <source>
        <dbReference type="Proteomes" id="UP000225277"/>
    </source>
</evidence>
<dbReference type="RefSeq" id="XP_023630026.1">
    <property type="nucleotide sequence ID" value="XM_023774258.1"/>
</dbReference>
<accession>A0A2D3VDZ5</accession>
<dbReference type="OrthoDB" id="3632337at2759"/>
<name>A0A2D3VDZ5_9PEZI</name>
<evidence type="ECO:0008006" key="4">
    <source>
        <dbReference type="Google" id="ProtNLM"/>
    </source>
</evidence>
<gene>
    <name evidence="2" type="ORF">RCC_09013</name>
</gene>
<dbReference type="GeneID" id="35604092"/>
<keyword evidence="1" id="KW-0732">Signal</keyword>
<dbReference type="EMBL" id="FJUY01000016">
    <property type="protein sequence ID" value="CZT23302.1"/>
    <property type="molecule type" value="Genomic_DNA"/>
</dbReference>
<organism evidence="2 3">
    <name type="scientific">Ramularia collo-cygni</name>
    <dbReference type="NCBI Taxonomy" id="112498"/>
    <lineage>
        <taxon>Eukaryota</taxon>
        <taxon>Fungi</taxon>
        <taxon>Dikarya</taxon>
        <taxon>Ascomycota</taxon>
        <taxon>Pezizomycotina</taxon>
        <taxon>Dothideomycetes</taxon>
        <taxon>Dothideomycetidae</taxon>
        <taxon>Mycosphaerellales</taxon>
        <taxon>Mycosphaerellaceae</taxon>
        <taxon>Ramularia</taxon>
    </lineage>
</organism>
<evidence type="ECO:0000256" key="1">
    <source>
        <dbReference type="SAM" id="SignalP"/>
    </source>
</evidence>
<evidence type="ECO:0000313" key="2">
    <source>
        <dbReference type="EMBL" id="CZT23302.1"/>
    </source>
</evidence>
<feature type="chain" id="PRO_5013790307" description="Ubiquitin 3 binding protein But2 C-terminal domain-containing protein" evidence="1">
    <location>
        <begin position="20"/>
        <end position="196"/>
    </location>
</feature>
<proteinExistence type="predicted"/>
<reference evidence="2 3" key="1">
    <citation type="submission" date="2016-03" db="EMBL/GenBank/DDBJ databases">
        <authorList>
            <person name="Ploux O."/>
        </authorList>
    </citation>
    <scope>NUCLEOTIDE SEQUENCE [LARGE SCALE GENOMIC DNA]</scope>
    <source>
        <strain evidence="2 3">URUG2</strain>
    </source>
</reference>